<evidence type="ECO:0000256" key="2">
    <source>
        <dbReference type="SAM" id="SignalP"/>
    </source>
</evidence>
<name>A0A4S3KHS8_9GAMM</name>
<feature type="region of interest" description="Disordered" evidence="1">
    <location>
        <begin position="451"/>
        <end position="470"/>
    </location>
</feature>
<dbReference type="Proteomes" id="UP000307749">
    <property type="component" value="Unassembled WGS sequence"/>
</dbReference>
<gene>
    <name evidence="3" type="ORF">B1806_13500</name>
</gene>
<dbReference type="STRING" id="993689.GCA_002077135_01944"/>
<evidence type="ECO:0000313" key="4">
    <source>
        <dbReference type="Proteomes" id="UP000307749"/>
    </source>
</evidence>
<dbReference type="EMBL" id="MWQO01000051">
    <property type="protein sequence ID" value="THD08216.1"/>
    <property type="molecule type" value="Genomic_DNA"/>
</dbReference>
<keyword evidence="4" id="KW-1185">Reference proteome</keyword>
<evidence type="ECO:0000256" key="1">
    <source>
        <dbReference type="SAM" id="MobiDB-lite"/>
    </source>
</evidence>
<dbReference type="RefSeq" id="WP_081127234.1">
    <property type="nucleotide sequence ID" value="NZ_LDOS01000002.1"/>
</dbReference>
<sequence>MGARMHMLWPFSGRCVRRSLQAARVAAIGLCAAWILGACATQPAAWQPSPAQWQAEQIAAMNRAQAIMDRAQRQRGLLAQYAVMRHAYFAHHGRAFHVIFGQYLSWYQTFLGNYIGAERSFSYAELPASHDAPSPLASARWHAVPALDAIAALARTRRAVFFNENHSAPITRTLTVALLARLRAEGYDTFAAETLYHSDSAALMRRGYATAASGFYTEEPIEAEMVRTALQLGYRVIAYEAATSAHRHAREREEAANLYRRAFAGHPDARLVVDAGFAHIKKRGVYLGGHSMAEDFMRISGIDPLAVEQTMLFGHLRAADNQPIWSAVMRALHPTQPIVFETRHGKPWSLRPGAYDVSVFFPPQLLQRGRPTWLGLWGLRDPYQVEDSLCMQRFPCLIEARPVGEGHDAIPSDRLVLRCAEEIRQLWLRPGRYRLSARDRSDRLLGQARIEVRPQPAPRGGTPPRAQRSSHCTLPGWHILKGR</sequence>
<evidence type="ECO:0000313" key="3">
    <source>
        <dbReference type="EMBL" id="THD08216.1"/>
    </source>
</evidence>
<feature type="signal peptide" evidence="2">
    <location>
        <begin position="1"/>
        <end position="40"/>
    </location>
</feature>
<reference evidence="3 4" key="1">
    <citation type="submission" date="2017-02" db="EMBL/GenBank/DDBJ databases">
        <title>Whole genome sequencing of Metallibacterium scheffleri DSM 24874 (T).</title>
        <authorList>
            <person name="Kumar S."/>
            <person name="Patil P."/>
            <person name="Patil P.B."/>
        </authorList>
    </citation>
    <scope>NUCLEOTIDE SEQUENCE [LARGE SCALE GENOMIC DNA]</scope>
    <source>
        <strain evidence="3 4">DSM 24874</strain>
    </source>
</reference>
<accession>A0A4S3KHS8</accession>
<protein>
    <submittedName>
        <fullName evidence="3">Uncharacterized protein</fullName>
    </submittedName>
</protein>
<comment type="caution">
    <text evidence="3">The sequence shown here is derived from an EMBL/GenBank/DDBJ whole genome shotgun (WGS) entry which is preliminary data.</text>
</comment>
<organism evidence="3 4">
    <name type="scientific">Metallibacterium scheffleri</name>
    <dbReference type="NCBI Taxonomy" id="993689"/>
    <lineage>
        <taxon>Bacteria</taxon>
        <taxon>Pseudomonadati</taxon>
        <taxon>Pseudomonadota</taxon>
        <taxon>Gammaproteobacteria</taxon>
        <taxon>Lysobacterales</taxon>
        <taxon>Rhodanobacteraceae</taxon>
        <taxon>Metallibacterium</taxon>
    </lineage>
</organism>
<dbReference type="OrthoDB" id="277629at2"/>
<keyword evidence="2" id="KW-0732">Signal</keyword>
<feature type="chain" id="PRO_5020458361" evidence="2">
    <location>
        <begin position="41"/>
        <end position="483"/>
    </location>
</feature>
<dbReference type="AlphaFoldDB" id="A0A4S3KHS8"/>
<proteinExistence type="predicted"/>